<keyword evidence="8 12" id="KW-0812">Transmembrane</keyword>
<dbReference type="InterPro" id="IPR004715">
    <property type="entry name" value="PTS_IIA_fruc"/>
</dbReference>
<dbReference type="Pfam" id="PF00359">
    <property type="entry name" value="PTS_EIIA_2"/>
    <property type="match status" value="1"/>
</dbReference>
<dbReference type="NCBIfam" id="TIGR01427">
    <property type="entry name" value="PTS_IIC_fructo"/>
    <property type="match status" value="1"/>
</dbReference>
<dbReference type="PROSITE" id="PS51099">
    <property type="entry name" value="PTS_EIIB_TYPE_2"/>
    <property type="match status" value="1"/>
</dbReference>
<evidence type="ECO:0000256" key="1">
    <source>
        <dbReference type="ARBA" id="ARBA00004429"/>
    </source>
</evidence>
<dbReference type="RefSeq" id="WP_306984314.1">
    <property type="nucleotide sequence ID" value="NZ_JAUSUA010000005.1"/>
</dbReference>
<evidence type="ECO:0000256" key="3">
    <source>
        <dbReference type="ARBA" id="ARBA00022475"/>
    </source>
</evidence>
<evidence type="ECO:0000256" key="4">
    <source>
        <dbReference type="ARBA" id="ARBA00022553"/>
    </source>
</evidence>
<evidence type="ECO:0000259" key="15">
    <source>
        <dbReference type="PROSITE" id="PS51104"/>
    </source>
</evidence>
<keyword evidence="5" id="KW-0762">Sugar transport</keyword>
<accession>A0ABT9YKD6</accession>
<dbReference type="InterPro" id="IPR016152">
    <property type="entry name" value="PTrfase/Anion_transptr"/>
</dbReference>
<feature type="region of interest" description="Disordered" evidence="11">
    <location>
        <begin position="148"/>
        <end position="185"/>
    </location>
</feature>
<dbReference type="CDD" id="cd00211">
    <property type="entry name" value="PTS_IIA_fru"/>
    <property type="match status" value="1"/>
</dbReference>
<name>A0ABT9YKD6_9BACI</name>
<keyword evidence="10 12" id="KW-0472">Membrane</keyword>
<keyword evidence="6" id="KW-0808">Transferase</keyword>
<dbReference type="PANTHER" id="PTHR30505">
    <property type="entry name" value="FRUCTOSE-LIKE PERMEASE"/>
    <property type="match status" value="1"/>
</dbReference>
<dbReference type="SUPFAM" id="SSF55804">
    <property type="entry name" value="Phoshotransferase/anion transport protein"/>
    <property type="match status" value="1"/>
</dbReference>
<dbReference type="Proteomes" id="UP001225034">
    <property type="component" value="Unassembled WGS sequence"/>
</dbReference>
<dbReference type="PROSITE" id="PS51094">
    <property type="entry name" value="PTS_EIIA_TYPE_2"/>
    <property type="match status" value="1"/>
</dbReference>
<feature type="transmembrane region" description="Helical" evidence="12">
    <location>
        <begin position="568"/>
        <end position="592"/>
    </location>
</feature>
<dbReference type="InterPro" id="IPR013014">
    <property type="entry name" value="PTS_EIIC_2"/>
</dbReference>
<dbReference type="InterPro" id="IPR003353">
    <property type="entry name" value="PTS_IIB_fruc"/>
</dbReference>
<reference evidence="16 17" key="1">
    <citation type="submission" date="2023-07" db="EMBL/GenBank/DDBJ databases">
        <title>Genomic Encyclopedia of Type Strains, Phase IV (KMG-IV): sequencing the most valuable type-strain genomes for metagenomic binning, comparative biology and taxonomic classification.</title>
        <authorList>
            <person name="Goeker M."/>
        </authorList>
    </citation>
    <scope>NUCLEOTIDE SEQUENCE [LARGE SCALE GENOMIC DNA]</scope>
    <source>
        <strain evidence="16 17">DSM 19154</strain>
    </source>
</reference>
<dbReference type="PROSITE" id="PS00372">
    <property type="entry name" value="PTS_EIIA_TYPE_2_HIS"/>
    <property type="match status" value="1"/>
</dbReference>
<evidence type="ECO:0000256" key="8">
    <source>
        <dbReference type="ARBA" id="ARBA00022692"/>
    </source>
</evidence>
<dbReference type="InterPro" id="IPR050864">
    <property type="entry name" value="Bacterial_PTS_Sugar_Transport"/>
</dbReference>
<feature type="transmembrane region" description="Helical" evidence="12">
    <location>
        <begin position="318"/>
        <end position="338"/>
    </location>
</feature>
<feature type="transmembrane region" description="Helical" evidence="12">
    <location>
        <begin position="350"/>
        <end position="372"/>
    </location>
</feature>
<keyword evidence="3" id="KW-1003">Cell membrane</keyword>
<dbReference type="Pfam" id="PF02302">
    <property type="entry name" value="PTS_IIB"/>
    <property type="match status" value="1"/>
</dbReference>
<feature type="transmembrane region" description="Helical" evidence="12">
    <location>
        <begin position="613"/>
        <end position="634"/>
    </location>
</feature>
<evidence type="ECO:0000256" key="6">
    <source>
        <dbReference type="ARBA" id="ARBA00022679"/>
    </source>
</evidence>
<keyword evidence="17" id="KW-1185">Reference proteome</keyword>
<dbReference type="InterPro" id="IPR006327">
    <property type="entry name" value="PTS_IIC_fruc"/>
</dbReference>
<gene>
    <name evidence="16" type="ORF">J2S05_003138</name>
</gene>
<evidence type="ECO:0000259" key="14">
    <source>
        <dbReference type="PROSITE" id="PS51099"/>
    </source>
</evidence>
<dbReference type="NCBIfam" id="TIGR00829">
    <property type="entry name" value="FRU"/>
    <property type="match status" value="1"/>
</dbReference>
<proteinExistence type="predicted"/>
<dbReference type="PANTHER" id="PTHR30505:SF28">
    <property type="entry name" value="PTS SYSTEM 2-O-ALPHA-MANNOSYL-D-GLYCERATE-SPECIFIC EIIABC COMPONENT"/>
    <property type="match status" value="1"/>
</dbReference>
<feature type="domain" description="PTS EIIA type-2" evidence="13">
    <location>
        <begin position="5"/>
        <end position="149"/>
    </location>
</feature>
<evidence type="ECO:0000313" key="17">
    <source>
        <dbReference type="Proteomes" id="UP001225034"/>
    </source>
</evidence>
<evidence type="ECO:0000256" key="2">
    <source>
        <dbReference type="ARBA" id="ARBA00022448"/>
    </source>
</evidence>
<protein>
    <submittedName>
        <fullName evidence="16">PTS system fructose-specific IIC component</fullName>
    </submittedName>
</protein>
<dbReference type="InterPro" id="IPR003501">
    <property type="entry name" value="PTS_EIIB_2/3"/>
</dbReference>
<keyword evidence="7" id="KW-0598">Phosphotransferase system</keyword>
<keyword evidence="9 12" id="KW-1133">Transmembrane helix</keyword>
<feature type="domain" description="PTS EIIB type-2" evidence="14">
    <location>
        <begin position="182"/>
        <end position="279"/>
    </location>
</feature>
<sequence length="641" mass="66364">MKISELLKKDTMILNLKASTKDAVIDELVNKLSQAGRLNDKQAYKEAILAREAQSTTGLGEGIAIPHAKTSAVRTPAIGFGRSKAGIDYEALDGQPSQLFFMIAASEGANNEHLATLSRLTTFLMDDEFRQTILHASTEEEILSAIDQKDAEKEAEEAAEAEAEAAKQSEKASTGSTSSDSPRILGVTGCPTGIAHTYMAADALKSKAAELGISIKVETNGSGGVKNKLTAAEIEAADAIIVAADTKIEMDRFAGKKVIQAPVADGVRKPKDLIDRALSENAPIYKGSGNAGGGSDSSDSGKKGLGIYKHIMNGVSNMLPFVIGGGILIALSFLFGGINAEGTFAEMLDTIGGGTAFKLLVPVLAAFIAMSIADRPGFAPGLVAGMIAMNGEAGFLGGLIAGFLAGYIALLVRKLINALPQILQGIGNILFTPVLNLFVSGMLMLLLVAPLASINLGLQNWLSGLGTANMIILGVILGGMMAVDMGGPVNKAAFTFGIAMIEAGNLAPHAAVMAGGMAPPIGIALATTFFRSKFSKKDRQSGLTNYLLGLSFITEGAIPFAAADPLRVIPAAIAGSALAGGLTAFFGILLPAPHGGIFVMGLVNSPPVWSHYAFLYLLAVVLGAILTAILLGILKKKVVEE</sequence>
<comment type="subcellular location">
    <subcellularLocation>
        <location evidence="1">Cell inner membrane</location>
        <topology evidence="1">Multi-pass membrane protein</topology>
    </subcellularLocation>
</comment>
<evidence type="ECO:0000313" key="16">
    <source>
        <dbReference type="EMBL" id="MDQ0208327.1"/>
    </source>
</evidence>
<evidence type="ECO:0000256" key="10">
    <source>
        <dbReference type="ARBA" id="ARBA00023136"/>
    </source>
</evidence>
<dbReference type="Gene3D" id="3.40.50.2300">
    <property type="match status" value="1"/>
</dbReference>
<feature type="transmembrane region" description="Helical" evidence="12">
    <location>
        <begin position="461"/>
        <end position="483"/>
    </location>
</feature>
<evidence type="ECO:0000256" key="12">
    <source>
        <dbReference type="SAM" id="Phobius"/>
    </source>
</evidence>
<feature type="compositionally biased region" description="Acidic residues" evidence="11">
    <location>
        <begin position="153"/>
        <end position="163"/>
    </location>
</feature>
<dbReference type="EMBL" id="JAUSUA010000005">
    <property type="protein sequence ID" value="MDQ0208327.1"/>
    <property type="molecule type" value="Genomic_DNA"/>
</dbReference>
<feature type="transmembrane region" description="Helical" evidence="12">
    <location>
        <begin position="510"/>
        <end position="530"/>
    </location>
</feature>
<keyword evidence="2" id="KW-0813">Transport</keyword>
<dbReference type="InterPro" id="IPR036095">
    <property type="entry name" value="PTS_EIIB-like_sf"/>
</dbReference>
<feature type="transmembrane region" description="Helical" evidence="12">
    <location>
        <begin position="542"/>
        <end position="562"/>
    </location>
</feature>
<dbReference type="NCBIfam" id="TIGR00848">
    <property type="entry name" value="fruA"/>
    <property type="match status" value="1"/>
</dbReference>
<dbReference type="PROSITE" id="PS51104">
    <property type="entry name" value="PTS_EIIC_TYPE_2"/>
    <property type="match status" value="1"/>
</dbReference>
<dbReference type="SUPFAM" id="SSF52794">
    <property type="entry name" value="PTS system IIB component-like"/>
    <property type="match status" value="1"/>
</dbReference>
<evidence type="ECO:0000256" key="11">
    <source>
        <dbReference type="SAM" id="MobiDB-lite"/>
    </source>
</evidence>
<evidence type="ECO:0000256" key="9">
    <source>
        <dbReference type="ARBA" id="ARBA00022989"/>
    </source>
</evidence>
<evidence type="ECO:0000256" key="5">
    <source>
        <dbReference type="ARBA" id="ARBA00022597"/>
    </source>
</evidence>
<evidence type="ECO:0000256" key="7">
    <source>
        <dbReference type="ARBA" id="ARBA00022683"/>
    </source>
</evidence>
<comment type="caution">
    <text evidence="16">The sequence shown here is derived from an EMBL/GenBank/DDBJ whole genome shotgun (WGS) entry which is preliminary data.</text>
</comment>
<dbReference type="InterPro" id="IPR013011">
    <property type="entry name" value="PTS_EIIB_2"/>
</dbReference>
<keyword evidence="4" id="KW-0597">Phosphoprotein</keyword>
<dbReference type="InterPro" id="IPR002178">
    <property type="entry name" value="PTS_EIIA_type-2_dom"/>
</dbReference>
<dbReference type="Gene3D" id="3.40.930.10">
    <property type="entry name" value="Mannitol-specific EII, Chain A"/>
    <property type="match status" value="1"/>
</dbReference>
<feature type="domain" description="PTS EIIC type-2" evidence="15">
    <location>
        <begin position="307"/>
        <end position="641"/>
    </location>
</feature>
<evidence type="ECO:0000259" key="13">
    <source>
        <dbReference type="PROSITE" id="PS51094"/>
    </source>
</evidence>
<feature type="transmembrane region" description="Helical" evidence="12">
    <location>
        <begin position="422"/>
        <end position="449"/>
    </location>
</feature>
<feature type="transmembrane region" description="Helical" evidence="12">
    <location>
        <begin position="393"/>
        <end position="416"/>
    </location>
</feature>
<dbReference type="CDD" id="cd05569">
    <property type="entry name" value="PTS_IIB_fructose"/>
    <property type="match status" value="1"/>
</dbReference>
<organism evidence="16 17">
    <name type="scientific">Alkalicoccobacillus murimartini</name>
    <dbReference type="NCBI Taxonomy" id="171685"/>
    <lineage>
        <taxon>Bacteria</taxon>
        <taxon>Bacillati</taxon>
        <taxon>Bacillota</taxon>
        <taxon>Bacilli</taxon>
        <taxon>Bacillales</taxon>
        <taxon>Bacillaceae</taxon>
        <taxon>Alkalicoccobacillus</taxon>
    </lineage>
</organism>